<evidence type="ECO:0000256" key="3">
    <source>
        <dbReference type="SAM" id="MobiDB-lite"/>
    </source>
</evidence>
<feature type="repeat" description="TPR" evidence="2">
    <location>
        <begin position="275"/>
        <end position="308"/>
    </location>
</feature>
<gene>
    <name evidence="4" type="ORF">WJX72_010069</name>
</gene>
<dbReference type="Pfam" id="PF13181">
    <property type="entry name" value="TPR_8"/>
    <property type="match status" value="1"/>
</dbReference>
<protein>
    <submittedName>
        <fullName evidence="4">Uncharacterized protein</fullName>
    </submittedName>
</protein>
<keyword evidence="1 2" id="KW-0802">TPR repeat</keyword>
<feature type="compositionally biased region" description="Polar residues" evidence="3">
    <location>
        <begin position="313"/>
        <end position="331"/>
    </location>
</feature>
<dbReference type="Proteomes" id="UP001489004">
    <property type="component" value="Unassembled WGS sequence"/>
</dbReference>
<evidence type="ECO:0000313" key="5">
    <source>
        <dbReference type="Proteomes" id="UP001489004"/>
    </source>
</evidence>
<reference evidence="4 5" key="1">
    <citation type="journal article" date="2024" name="Nat. Commun.">
        <title>Phylogenomics reveals the evolutionary origins of lichenization in chlorophyte algae.</title>
        <authorList>
            <person name="Puginier C."/>
            <person name="Libourel C."/>
            <person name="Otte J."/>
            <person name="Skaloud P."/>
            <person name="Haon M."/>
            <person name="Grisel S."/>
            <person name="Petersen M."/>
            <person name="Berrin J.G."/>
            <person name="Delaux P.M."/>
            <person name="Dal Grande F."/>
            <person name="Keller J."/>
        </authorList>
    </citation>
    <scope>NUCLEOTIDE SEQUENCE [LARGE SCALE GENOMIC DNA]</scope>
    <source>
        <strain evidence="4 5">SAG 2043</strain>
    </source>
</reference>
<feature type="region of interest" description="Disordered" evidence="3">
    <location>
        <begin position="305"/>
        <end position="331"/>
    </location>
</feature>
<dbReference type="SUPFAM" id="SSF48452">
    <property type="entry name" value="TPR-like"/>
    <property type="match status" value="1"/>
</dbReference>
<dbReference type="PROSITE" id="PS50005">
    <property type="entry name" value="TPR"/>
    <property type="match status" value="2"/>
</dbReference>
<name>A0AAW1PLC8_9CHLO</name>
<dbReference type="SMART" id="SM00028">
    <property type="entry name" value="TPR"/>
    <property type="match status" value="3"/>
</dbReference>
<comment type="caution">
    <text evidence="4">The sequence shown here is derived from an EMBL/GenBank/DDBJ whole genome shotgun (WGS) entry which is preliminary data.</text>
</comment>
<sequence length="331" mass="36586">MAKQTFKFVHIPADISEPITEIEQEYTEDKAVECLIDRLKAHFAKQRPQPTAEQRKRQREELLKHVPAGTNIPDSLMDAATNLNMVENIALITNTPANNYVGVNLYCDDTASITEAPFNPRASDITTCCGKPLQVRGDAFLARVFDNEDDFKRLDFSLQEVSSSAPWVKAAHDQNERKRQSESAQSVMQRLQAQGRSGTTVEELAPSVAAREEGNAAFKSGDYGKAVEHYSNAIDMDGTALPAYNNRALARLKLGQCEQAQADCDVVLAADANNVKALLRRGAARVGLQQPLLAIQDYEKAAELEPKNKDTQAKLQQLREQLTTRTEGNVS</sequence>
<proteinExistence type="predicted"/>
<feature type="compositionally biased region" description="Basic and acidic residues" evidence="3">
    <location>
        <begin position="170"/>
        <end position="181"/>
    </location>
</feature>
<dbReference type="GO" id="GO:0101031">
    <property type="term" value="C:protein folding chaperone complex"/>
    <property type="evidence" value="ECO:0007669"/>
    <property type="project" value="TreeGrafter"/>
</dbReference>
<dbReference type="PANTHER" id="PTHR46423:SF1">
    <property type="entry name" value="RNA POLYMERASE II-ASSOCIATED PROTEIN 3"/>
    <property type="match status" value="1"/>
</dbReference>
<dbReference type="InterPro" id="IPR011990">
    <property type="entry name" value="TPR-like_helical_dom_sf"/>
</dbReference>
<evidence type="ECO:0000256" key="2">
    <source>
        <dbReference type="PROSITE-ProRule" id="PRU00339"/>
    </source>
</evidence>
<accession>A0AAW1PLC8</accession>
<dbReference type="Pfam" id="PF13414">
    <property type="entry name" value="TPR_11"/>
    <property type="match status" value="1"/>
</dbReference>
<feature type="repeat" description="TPR" evidence="2">
    <location>
        <begin position="207"/>
        <end position="240"/>
    </location>
</feature>
<dbReference type="PANTHER" id="PTHR46423">
    <property type="entry name" value="RNA POLYMERASE II-ASSOCIATED PROTEIN 3"/>
    <property type="match status" value="1"/>
</dbReference>
<dbReference type="InterPro" id="IPR051966">
    <property type="entry name" value="RPAP3"/>
</dbReference>
<keyword evidence="5" id="KW-1185">Reference proteome</keyword>
<dbReference type="AlphaFoldDB" id="A0AAW1PLC8"/>
<dbReference type="InterPro" id="IPR019734">
    <property type="entry name" value="TPR_rpt"/>
</dbReference>
<dbReference type="Gene3D" id="1.25.40.10">
    <property type="entry name" value="Tetratricopeptide repeat domain"/>
    <property type="match status" value="1"/>
</dbReference>
<evidence type="ECO:0000313" key="4">
    <source>
        <dbReference type="EMBL" id="KAK9810399.1"/>
    </source>
</evidence>
<feature type="region of interest" description="Disordered" evidence="3">
    <location>
        <begin position="169"/>
        <end position="200"/>
    </location>
</feature>
<dbReference type="EMBL" id="JALJOR010000010">
    <property type="protein sequence ID" value="KAK9810399.1"/>
    <property type="molecule type" value="Genomic_DNA"/>
</dbReference>
<organism evidence="4 5">
    <name type="scientific">[Myrmecia] bisecta</name>
    <dbReference type="NCBI Taxonomy" id="41462"/>
    <lineage>
        <taxon>Eukaryota</taxon>
        <taxon>Viridiplantae</taxon>
        <taxon>Chlorophyta</taxon>
        <taxon>core chlorophytes</taxon>
        <taxon>Trebouxiophyceae</taxon>
        <taxon>Trebouxiales</taxon>
        <taxon>Trebouxiaceae</taxon>
        <taxon>Myrmecia</taxon>
    </lineage>
</organism>
<feature type="compositionally biased region" description="Polar residues" evidence="3">
    <location>
        <begin position="182"/>
        <end position="200"/>
    </location>
</feature>
<evidence type="ECO:0000256" key="1">
    <source>
        <dbReference type="ARBA" id="ARBA00022803"/>
    </source>
</evidence>